<dbReference type="Proteomes" id="UP000620124">
    <property type="component" value="Unassembled WGS sequence"/>
</dbReference>
<evidence type="ECO:0000313" key="1">
    <source>
        <dbReference type="EMBL" id="KAF7344198.1"/>
    </source>
</evidence>
<protein>
    <recommendedName>
        <fullName evidence="3">F-box domain-containing protein</fullName>
    </recommendedName>
</protein>
<accession>A0A8H6XMW8</accession>
<dbReference type="OrthoDB" id="2891411at2759"/>
<dbReference type="AlphaFoldDB" id="A0A8H6XMW8"/>
<name>A0A8H6XMW8_9AGAR</name>
<evidence type="ECO:0000313" key="2">
    <source>
        <dbReference type="Proteomes" id="UP000620124"/>
    </source>
</evidence>
<proteinExistence type="predicted"/>
<comment type="caution">
    <text evidence="1">The sequence shown here is derived from an EMBL/GenBank/DDBJ whole genome shotgun (WGS) entry which is preliminary data.</text>
</comment>
<keyword evidence="2" id="KW-1185">Reference proteome</keyword>
<reference evidence="1" key="1">
    <citation type="submission" date="2020-05" db="EMBL/GenBank/DDBJ databases">
        <title>Mycena genomes resolve the evolution of fungal bioluminescence.</title>
        <authorList>
            <person name="Tsai I.J."/>
        </authorList>
    </citation>
    <scope>NUCLEOTIDE SEQUENCE</scope>
    <source>
        <strain evidence="1">CCC161011</strain>
    </source>
</reference>
<dbReference type="EMBL" id="JACAZI010000015">
    <property type="protein sequence ID" value="KAF7344198.1"/>
    <property type="molecule type" value="Genomic_DNA"/>
</dbReference>
<evidence type="ECO:0008006" key="3">
    <source>
        <dbReference type="Google" id="ProtNLM"/>
    </source>
</evidence>
<gene>
    <name evidence="1" type="ORF">MVEN_01710300</name>
</gene>
<organism evidence="1 2">
    <name type="scientific">Mycena venus</name>
    <dbReference type="NCBI Taxonomy" id="2733690"/>
    <lineage>
        <taxon>Eukaryota</taxon>
        <taxon>Fungi</taxon>
        <taxon>Dikarya</taxon>
        <taxon>Basidiomycota</taxon>
        <taxon>Agaricomycotina</taxon>
        <taxon>Agaricomycetes</taxon>
        <taxon>Agaricomycetidae</taxon>
        <taxon>Agaricales</taxon>
        <taxon>Marasmiineae</taxon>
        <taxon>Mycenaceae</taxon>
        <taxon>Mycena</taxon>
    </lineage>
</organism>
<sequence>MPSLPDLPTELLVEIIKCYPSLYVYKADALVHGVYARQISGERPLRSLSQTCRLLRRIFLPVLWARIYAGPWRKEAKPKNSGGKTVERFMRGIRRTAYVVPYIQCLSVSMQESTMQNWELIAEFIRVLRILPNLRTLTILGIPSAMMSTFCASFSEFSFPSVTSLVLPDRLAPVIRHFPNVRTLTNARDVWGDFGTGQQLLSEAEGRCKQLRTINNLVPTQTVANYIRQAIPGIQSLSIWQTTRFYGVKEFPEFMRSIEGMDNLSELTFRYGLWLDTPETPYHLSVLGQIAEAGKRALRTSKASRRKELCIQYMKPGGGIVQREKQVTVEA</sequence>